<dbReference type="PROSITE" id="PS51278">
    <property type="entry name" value="GATASE_TYPE_2"/>
    <property type="match status" value="1"/>
</dbReference>
<dbReference type="SUPFAM" id="SSF56235">
    <property type="entry name" value="N-terminal nucleophile aminohydrolases (Ntn hydrolases)"/>
    <property type="match status" value="1"/>
</dbReference>
<reference evidence="7" key="1">
    <citation type="submission" date="2018-05" db="EMBL/GenBank/DDBJ databases">
        <authorList>
            <person name="Lanie J.A."/>
            <person name="Ng W.-L."/>
            <person name="Kazmierczak K.M."/>
            <person name="Andrzejewski T.M."/>
            <person name="Davidsen T.M."/>
            <person name="Wayne K.J."/>
            <person name="Tettelin H."/>
            <person name="Glass J.I."/>
            <person name="Rusch D."/>
            <person name="Podicherti R."/>
            <person name="Tsui H.-C.T."/>
            <person name="Winkler M.E."/>
        </authorList>
    </citation>
    <scope>NUCLEOTIDE SEQUENCE</scope>
</reference>
<keyword evidence="4" id="KW-0808">Transferase</keyword>
<evidence type="ECO:0000256" key="3">
    <source>
        <dbReference type="ARBA" id="ARBA00022576"/>
    </source>
</evidence>
<dbReference type="GO" id="GO:0006047">
    <property type="term" value="P:UDP-N-acetylglucosamine metabolic process"/>
    <property type="evidence" value="ECO:0007669"/>
    <property type="project" value="TreeGrafter"/>
</dbReference>
<feature type="non-terminal residue" evidence="7">
    <location>
        <position position="119"/>
    </location>
</feature>
<keyword evidence="3" id="KW-0032">Aminotransferase</keyword>
<gene>
    <name evidence="7" type="ORF">METZ01_LOCUS151072</name>
</gene>
<sequence length="119" mass="13152">MERLAYRGYDSAGICVADGADSIHTVKTTGKLSSLKKKLDTHASLRGSLGIGHTRWATHGEVTVENAHPHQDCRKKISVAHNGIVENYVPLKKELQNVGHKFLSMTDTEIIPHLIEEEL</sequence>
<evidence type="ECO:0000256" key="1">
    <source>
        <dbReference type="ARBA" id="ARBA00001031"/>
    </source>
</evidence>
<dbReference type="PANTHER" id="PTHR10937:SF0">
    <property type="entry name" value="GLUTAMINE--FRUCTOSE-6-PHOSPHATE TRANSAMINASE (ISOMERIZING)"/>
    <property type="match status" value="1"/>
</dbReference>
<dbReference type="Pfam" id="PF13522">
    <property type="entry name" value="GATase_6"/>
    <property type="match status" value="1"/>
</dbReference>
<evidence type="ECO:0000256" key="2">
    <source>
        <dbReference type="ARBA" id="ARBA00012916"/>
    </source>
</evidence>
<dbReference type="Gene3D" id="3.60.20.10">
    <property type="entry name" value="Glutamine Phosphoribosylpyrophosphate, subunit 1, domain 1"/>
    <property type="match status" value="1"/>
</dbReference>
<accession>A0A382A9K2</accession>
<evidence type="ECO:0000313" key="7">
    <source>
        <dbReference type="EMBL" id="SVA98218.1"/>
    </source>
</evidence>
<dbReference type="GO" id="GO:0005829">
    <property type="term" value="C:cytosol"/>
    <property type="evidence" value="ECO:0007669"/>
    <property type="project" value="TreeGrafter"/>
</dbReference>
<protein>
    <recommendedName>
        <fullName evidence="2">glutamine--fructose-6-phosphate transaminase (isomerizing)</fullName>
        <ecNumber evidence="2">2.6.1.16</ecNumber>
    </recommendedName>
</protein>
<dbReference type="InterPro" id="IPR017932">
    <property type="entry name" value="GATase_2_dom"/>
</dbReference>
<dbReference type="EMBL" id="UINC01024494">
    <property type="protein sequence ID" value="SVA98218.1"/>
    <property type="molecule type" value="Genomic_DNA"/>
</dbReference>
<dbReference type="GO" id="GO:0006487">
    <property type="term" value="P:protein N-linked glycosylation"/>
    <property type="evidence" value="ECO:0007669"/>
    <property type="project" value="TreeGrafter"/>
</dbReference>
<evidence type="ECO:0000256" key="4">
    <source>
        <dbReference type="ARBA" id="ARBA00022679"/>
    </source>
</evidence>
<organism evidence="7">
    <name type="scientific">marine metagenome</name>
    <dbReference type="NCBI Taxonomy" id="408172"/>
    <lineage>
        <taxon>unclassified sequences</taxon>
        <taxon>metagenomes</taxon>
        <taxon>ecological metagenomes</taxon>
    </lineage>
</organism>
<keyword evidence="5" id="KW-0315">Glutamine amidotransferase</keyword>
<comment type="catalytic activity">
    <reaction evidence="1">
        <text>D-fructose 6-phosphate + L-glutamine = D-glucosamine 6-phosphate + L-glutamate</text>
        <dbReference type="Rhea" id="RHEA:13237"/>
        <dbReference type="ChEBI" id="CHEBI:29985"/>
        <dbReference type="ChEBI" id="CHEBI:58359"/>
        <dbReference type="ChEBI" id="CHEBI:58725"/>
        <dbReference type="ChEBI" id="CHEBI:61527"/>
        <dbReference type="EC" id="2.6.1.16"/>
    </reaction>
</comment>
<dbReference type="PANTHER" id="PTHR10937">
    <property type="entry name" value="GLUCOSAMINE--FRUCTOSE-6-PHOSPHATE AMINOTRANSFERASE, ISOMERIZING"/>
    <property type="match status" value="1"/>
</dbReference>
<dbReference type="InterPro" id="IPR029055">
    <property type="entry name" value="Ntn_hydrolases_N"/>
</dbReference>
<dbReference type="GO" id="GO:0006002">
    <property type="term" value="P:fructose 6-phosphate metabolic process"/>
    <property type="evidence" value="ECO:0007669"/>
    <property type="project" value="TreeGrafter"/>
</dbReference>
<proteinExistence type="predicted"/>
<dbReference type="EC" id="2.6.1.16" evidence="2"/>
<feature type="domain" description="Glutamine amidotransferase type-2" evidence="6">
    <location>
        <begin position="1"/>
        <end position="119"/>
    </location>
</feature>
<name>A0A382A9K2_9ZZZZ</name>
<evidence type="ECO:0000259" key="6">
    <source>
        <dbReference type="PROSITE" id="PS51278"/>
    </source>
</evidence>
<dbReference type="AlphaFoldDB" id="A0A382A9K2"/>
<dbReference type="GO" id="GO:0004360">
    <property type="term" value="F:glutamine-fructose-6-phosphate transaminase (isomerizing) activity"/>
    <property type="evidence" value="ECO:0007669"/>
    <property type="project" value="UniProtKB-EC"/>
</dbReference>
<evidence type="ECO:0000256" key="5">
    <source>
        <dbReference type="ARBA" id="ARBA00022962"/>
    </source>
</evidence>